<dbReference type="Gene3D" id="3.40.50.620">
    <property type="entry name" value="HUPs"/>
    <property type="match status" value="1"/>
</dbReference>
<dbReference type="CDD" id="cd23659">
    <property type="entry name" value="USP_At3g01520-like"/>
    <property type="match status" value="1"/>
</dbReference>
<dbReference type="InterPro" id="IPR006015">
    <property type="entry name" value="Universal_stress_UspA"/>
</dbReference>
<sequence>MKKGSKIVVAVDESEESTHALSWCLKNLVPSNSNTTLFLLYVKPPPPPVYSLFDAAGLVFSGDVVANVINFGTQSVQSVMERAEAVCRNFHGDVTVERVIRSGEAKDVICNTVEKLQADTLVMGSHGYGFFKRALLGSVSDHCAKHAKCPVVIVKLS</sequence>
<protein>
    <recommendedName>
        <fullName evidence="1">UspA domain-containing protein</fullName>
    </recommendedName>
</protein>
<reference evidence="2" key="1">
    <citation type="submission" date="2018-02" db="EMBL/GenBank/DDBJ databases">
        <title>Rhizophora mucronata_Transcriptome.</title>
        <authorList>
            <person name="Meera S.P."/>
            <person name="Sreeshan A."/>
            <person name="Augustine A."/>
        </authorList>
    </citation>
    <scope>NUCLEOTIDE SEQUENCE</scope>
    <source>
        <tissue evidence="2">Leaf</tissue>
    </source>
</reference>
<name>A0A2P2L0I6_RHIMU</name>
<dbReference type="Pfam" id="PF00582">
    <property type="entry name" value="Usp"/>
    <property type="match status" value="1"/>
</dbReference>
<dbReference type="SUPFAM" id="SSF52402">
    <property type="entry name" value="Adenine nucleotide alpha hydrolases-like"/>
    <property type="match status" value="1"/>
</dbReference>
<dbReference type="PRINTS" id="PR01438">
    <property type="entry name" value="UNVRSLSTRESS"/>
</dbReference>
<dbReference type="PANTHER" id="PTHR31964:SF126">
    <property type="entry name" value="ADENINE NUCLEOTIDE ALPHA HYDROLASES-LIKE SUPERFAMILY PROTEIN"/>
    <property type="match status" value="1"/>
</dbReference>
<proteinExistence type="predicted"/>
<dbReference type="InterPro" id="IPR006016">
    <property type="entry name" value="UspA"/>
</dbReference>
<dbReference type="EMBL" id="GGEC01030989">
    <property type="protein sequence ID" value="MBX11473.1"/>
    <property type="molecule type" value="Transcribed_RNA"/>
</dbReference>
<feature type="domain" description="UspA" evidence="1">
    <location>
        <begin position="6"/>
        <end position="155"/>
    </location>
</feature>
<evidence type="ECO:0000313" key="2">
    <source>
        <dbReference type="EMBL" id="MBX11473.1"/>
    </source>
</evidence>
<dbReference type="PANTHER" id="PTHR31964">
    <property type="entry name" value="ADENINE NUCLEOTIDE ALPHA HYDROLASES-LIKE SUPERFAMILY PROTEIN"/>
    <property type="match status" value="1"/>
</dbReference>
<accession>A0A2P2L0I6</accession>
<dbReference type="AlphaFoldDB" id="A0A2P2L0I6"/>
<organism evidence="2">
    <name type="scientific">Rhizophora mucronata</name>
    <name type="common">Asiatic mangrove</name>
    <dbReference type="NCBI Taxonomy" id="61149"/>
    <lineage>
        <taxon>Eukaryota</taxon>
        <taxon>Viridiplantae</taxon>
        <taxon>Streptophyta</taxon>
        <taxon>Embryophyta</taxon>
        <taxon>Tracheophyta</taxon>
        <taxon>Spermatophyta</taxon>
        <taxon>Magnoliopsida</taxon>
        <taxon>eudicotyledons</taxon>
        <taxon>Gunneridae</taxon>
        <taxon>Pentapetalae</taxon>
        <taxon>rosids</taxon>
        <taxon>fabids</taxon>
        <taxon>Malpighiales</taxon>
        <taxon>Rhizophoraceae</taxon>
        <taxon>Rhizophora</taxon>
    </lineage>
</organism>
<evidence type="ECO:0000259" key="1">
    <source>
        <dbReference type="Pfam" id="PF00582"/>
    </source>
</evidence>
<dbReference type="InterPro" id="IPR014729">
    <property type="entry name" value="Rossmann-like_a/b/a_fold"/>
</dbReference>